<evidence type="ECO:0000313" key="3">
    <source>
        <dbReference type="EMBL" id="MDD7966498.1"/>
    </source>
</evidence>
<name>A0ABT5SXQ1_9PSEU</name>
<feature type="transmembrane region" description="Helical" evidence="2">
    <location>
        <begin position="192"/>
        <end position="214"/>
    </location>
</feature>
<protein>
    <recommendedName>
        <fullName evidence="5">YggT family protein</fullName>
    </recommendedName>
</protein>
<feature type="compositionally biased region" description="Basic and acidic residues" evidence="1">
    <location>
        <begin position="35"/>
        <end position="44"/>
    </location>
</feature>
<keyword evidence="4" id="KW-1185">Reference proteome</keyword>
<keyword evidence="2" id="KW-0472">Membrane</keyword>
<dbReference type="RefSeq" id="WP_274201011.1">
    <property type="nucleotide sequence ID" value="NZ_JAQZAO010000005.1"/>
</dbReference>
<sequence length="219" mass="23659">MSRSCLQHCGDRRPAARITRDRGPVGSDPAAAAKEQPEGCERERHHVHGSPVTRRPGTPGPRRRARRGLDPAAELRRSTAGDTGRIPGYRRVKSRVMMSRMAQDASTETSEQRRSHTGEDLRALTRKVLTVAASVIRILTVVFAAILVIHVILSVAGANPANGITVFFRDLASNLTLGIGDLFLPASESLRIILNFGLAAVVWIVIGIVVSKLLNALAP</sequence>
<feature type="transmembrane region" description="Helical" evidence="2">
    <location>
        <begin position="128"/>
        <end position="153"/>
    </location>
</feature>
<feature type="compositionally biased region" description="Basic and acidic residues" evidence="1">
    <location>
        <begin position="9"/>
        <end position="23"/>
    </location>
</feature>
<reference evidence="3 4" key="1">
    <citation type="submission" date="2023-02" db="EMBL/GenBank/DDBJ databases">
        <title>Genome sequencing required for Actinomycetospora new species description.</title>
        <authorList>
            <person name="Saimee Y."/>
            <person name="Duangmal K."/>
        </authorList>
    </citation>
    <scope>NUCLEOTIDE SEQUENCE [LARGE SCALE GENOMIC DNA]</scope>
    <source>
        <strain evidence="3 4">DW7H6</strain>
    </source>
</reference>
<evidence type="ECO:0000313" key="4">
    <source>
        <dbReference type="Proteomes" id="UP001300763"/>
    </source>
</evidence>
<evidence type="ECO:0000256" key="2">
    <source>
        <dbReference type="SAM" id="Phobius"/>
    </source>
</evidence>
<feature type="region of interest" description="Disordered" evidence="1">
    <location>
        <begin position="1"/>
        <end position="119"/>
    </location>
</feature>
<gene>
    <name evidence="3" type="ORF">PGB27_14255</name>
</gene>
<dbReference type="Proteomes" id="UP001300763">
    <property type="component" value="Unassembled WGS sequence"/>
</dbReference>
<evidence type="ECO:0000256" key="1">
    <source>
        <dbReference type="SAM" id="MobiDB-lite"/>
    </source>
</evidence>
<feature type="compositionally biased region" description="Basic and acidic residues" evidence="1">
    <location>
        <begin position="67"/>
        <end position="79"/>
    </location>
</feature>
<organism evidence="3 4">
    <name type="scientific">Actinomycetospora lemnae</name>
    <dbReference type="NCBI Taxonomy" id="3019891"/>
    <lineage>
        <taxon>Bacteria</taxon>
        <taxon>Bacillati</taxon>
        <taxon>Actinomycetota</taxon>
        <taxon>Actinomycetes</taxon>
        <taxon>Pseudonocardiales</taxon>
        <taxon>Pseudonocardiaceae</taxon>
        <taxon>Actinomycetospora</taxon>
    </lineage>
</organism>
<evidence type="ECO:0008006" key="5">
    <source>
        <dbReference type="Google" id="ProtNLM"/>
    </source>
</evidence>
<comment type="caution">
    <text evidence="3">The sequence shown here is derived from an EMBL/GenBank/DDBJ whole genome shotgun (WGS) entry which is preliminary data.</text>
</comment>
<accession>A0ABT5SXQ1</accession>
<keyword evidence="2" id="KW-1133">Transmembrane helix</keyword>
<keyword evidence="2" id="KW-0812">Transmembrane</keyword>
<proteinExistence type="predicted"/>
<feature type="compositionally biased region" description="Basic and acidic residues" evidence="1">
    <location>
        <begin position="110"/>
        <end position="119"/>
    </location>
</feature>
<dbReference type="EMBL" id="JAQZAO010000005">
    <property type="protein sequence ID" value="MDD7966498.1"/>
    <property type="molecule type" value="Genomic_DNA"/>
</dbReference>